<dbReference type="PROSITE" id="PS50994">
    <property type="entry name" value="INTEGRASE"/>
    <property type="match status" value="1"/>
</dbReference>
<evidence type="ECO:0000256" key="2">
    <source>
        <dbReference type="ARBA" id="ARBA00022723"/>
    </source>
</evidence>
<reference evidence="8 9" key="1">
    <citation type="submission" date="2017-11" db="EMBL/GenBank/DDBJ databases">
        <title>De novo assembly and phasing of dikaryotic genomes from two isolates of Puccinia coronata f. sp. avenae, the causal agent of oat crown rust.</title>
        <authorList>
            <person name="Miller M.E."/>
            <person name="Zhang Y."/>
            <person name="Omidvar V."/>
            <person name="Sperschneider J."/>
            <person name="Schwessinger B."/>
            <person name="Raley C."/>
            <person name="Palmer J.M."/>
            <person name="Garnica D."/>
            <person name="Upadhyaya N."/>
            <person name="Rathjen J."/>
            <person name="Taylor J.M."/>
            <person name="Park R.F."/>
            <person name="Dodds P.N."/>
            <person name="Hirsch C.D."/>
            <person name="Kianian S.F."/>
            <person name="Figueroa M."/>
        </authorList>
    </citation>
    <scope>NUCLEOTIDE SEQUENCE [LARGE SCALE GENOMIC DNA]</scope>
    <source>
        <strain evidence="8">12NC29</strain>
    </source>
</reference>
<keyword evidence="4" id="KW-0694">RNA-binding</keyword>
<evidence type="ECO:0000256" key="5">
    <source>
        <dbReference type="ARBA" id="ARBA00048173"/>
    </source>
</evidence>
<evidence type="ECO:0000259" key="7">
    <source>
        <dbReference type="PROSITE" id="PS50994"/>
    </source>
</evidence>
<keyword evidence="3" id="KW-0378">Hydrolase</keyword>
<feature type="domain" description="Integrase catalytic" evidence="7">
    <location>
        <begin position="1"/>
        <end position="165"/>
    </location>
</feature>
<evidence type="ECO:0000313" key="8">
    <source>
        <dbReference type="EMBL" id="PLW42057.1"/>
    </source>
</evidence>
<evidence type="ECO:0000256" key="3">
    <source>
        <dbReference type="ARBA" id="ARBA00022801"/>
    </source>
</evidence>
<comment type="catalytic activity">
    <reaction evidence="5">
        <text>DNA(n) + a 2'-deoxyribonucleoside 5'-triphosphate = DNA(n+1) + diphosphate</text>
        <dbReference type="Rhea" id="RHEA:22508"/>
        <dbReference type="Rhea" id="RHEA-COMP:17339"/>
        <dbReference type="Rhea" id="RHEA-COMP:17340"/>
        <dbReference type="ChEBI" id="CHEBI:33019"/>
        <dbReference type="ChEBI" id="CHEBI:61560"/>
        <dbReference type="ChEBI" id="CHEBI:173112"/>
        <dbReference type="EC" id="2.7.7.49"/>
    </reaction>
</comment>
<dbReference type="Gene3D" id="3.30.420.10">
    <property type="entry name" value="Ribonuclease H-like superfamily/Ribonuclease H"/>
    <property type="match status" value="1"/>
</dbReference>
<keyword evidence="9" id="KW-1185">Reference proteome</keyword>
<sequence>MLDKPGRVVAIDLVGPFPESVDGFCYGLVIIDLFSRMTSTYGLKTKADAADQVISWIENFKKHTSHDVYCIRSDNAGELTSNKFNKFLRDKKIMHELSIPYEHHQNGAVERTNQLLLDMARTFIIHARLPATLWCLALKQATFVFNRVVHDGANKTPYELCLGTKPSLHMVKLFGCRAFLHNINYLKQFVPRSRPLVHVGVSEVANGWVLWDPITNKLERGALVEFDESCLPCEGSDHANMNHVLSSIQARTLGDFTQIREMEIQDACIASTVSVAPFMSDAPETYQQALNSSDRTEWLQACDAEIQMMLSLHVWDEVPRTNGQEILNCCWVFALKRNQEGQITNCCARFQWEVASFDVKSAFLHSDIDHNVYIRPPPGVAVSPGCVLKLRKALYGTRQASRCWWLHLKSKLATIGFVPNPEDQSTYVYVDKNDFAFLWVHVDDGLFTASSPTLMLQLKKSLDSVLDLKWDESLSSIVGLRVKKDANGFLIDQPMLVDKIINLNPSAIKTRTLLPSSDLESNPSKEMDRKYLSRIGCLLYLAQGSRPDISFAVNYLARFSMAPDKSHWSALDHLIAYVCFTASTALPIRATGDANDCIRTFVDANWGGEGSRSVHGLISTVWGAPISWGSKRQTCAARSSCQAEYMALSFGSKDCCYLKSLLSQFIPVTPPLIFSDSKAAVHISKDCGTRKAH</sequence>
<dbReference type="PANTHER" id="PTHR42648:SF24">
    <property type="entry name" value="INTEGRASE CATALYTIC DOMAIN-CONTAINING PROTEIN"/>
    <property type="match status" value="1"/>
</dbReference>
<comment type="catalytic activity">
    <reaction evidence="6">
        <text>DNA(n) + a 2'-deoxyribonucleoside 5'-triphosphate = DNA(n+1) + diphosphate</text>
        <dbReference type="Rhea" id="RHEA:22508"/>
        <dbReference type="Rhea" id="RHEA-COMP:17339"/>
        <dbReference type="Rhea" id="RHEA-COMP:17340"/>
        <dbReference type="ChEBI" id="CHEBI:33019"/>
        <dbReference type="ChEBI" id="CHEBI:61560"/>
        <dbReference type="ChEBI" id="CHEBI:173112"/>
        <dbReference type="EC" id="2.7.7.7"/>
    </reaction>
</comment>
<evidence type="ECO:0000313" key="9">
    <source>
        <dbReference type="Proteomes" id="UP000235388"/>
    </source>
</evidence>
<dbReference type="EMBL" id="PGCJ01000162">
    <property type="protein sequence ID" value="PLW42057.1"/>
    <property type="molecule type" value="Genomic_DNA"/>
</dbReference>
<dbReference type="GO" id="GO:0003964">
    <property type="term" value="F:RNA-directed DNA polymerase activity"/>
    <property type="evidence" value="ECO:0007669"/>
    <property type="project" value="UniProtKB-EC"/>
</dbReference>
<dbReference type="PANTHER" id="PTHR42648">
    <property type="entry name" value="TRANSPOSASE, PUTATIVE-RELATED"/>
    <property type="match status" value="1"/>
</dbReference>
<dbReference type="SUPFAM" id="SSF53098">
    <property type="entry name" value="Ribonuclease H-like"/>
    <property type="match status" value="1"/>
</dbReference>
<evidence type="ECO:0000256" key="4">
    <source>
        <dbReference type="ARBA" id="ARBA00022884"/>
    </source>
</evidence>
<dbReference type="CDD" id="cd09272">
    <property type="entry name" value="RNase_HI_RT_Ty1"/>
    <property type="match status" value="1"/>
</dbReference>
<comment type="caution">
    <text evidence="8">The sequence shown here is derived from an EMBL/GenBank/DDBJ whole genome shotgun (WGS) entry which is preliminary data.</text>
</comment>
<accession>A0A2N5UWK5</accession>
<dbReference type="InterPro" id="IPR057670">
    <property type="entry name" value="SH3_retrovirus"/>
</dbReference>
<dbReference type="InterPro" id="IPR012337">
    <property type="entry name" value="RNaseH-like_sf"/>
</dbReference>
<dbReference type="GO" id="GO:0032196">
    <property type="term" value="P:transposition"/>
    <property type="evidence" value="ECO:0007669"/>
    <property type="project" value="UniProtKB-KW"/>
</dbReference>
<evidence type="ECO:0000256" key="6">
    <source>
        <dbReference type="ARBA" id="ARBA00049244"/>
    </source>
</evidence>
<dbReference type="Pfam" id="PF07727">
    <property type="entry name" value="RVT_2"/>
    <property type="match status" value="1"/>
</dbReference>
<gene>
    <name evidence="8" type="ORF">PCANC_13121</name>
</gene>
<dbReference type="GO" id="GO:0016787">
    <property type="term" value="F:hydrolase activity"/>
    <property type="evidence" value="ECO:0007669"/>
    <property type="project" value="UniProtKB-KW"/>
</dbReference>
<organism evidence="8 9">
    <name type="scientific">Puccinia coronata f. sp. avenae</name>
    <dbReference type="NCBI Taxonomy" id="200324"/>
    <lineage>
        <taxon>Eukaryota</taxon>
        <taxon>Fungi</taxon>
        <taxon>Dikarya</taxon>
        <taxon>Basidiomycota</taxon>
        <taxon>Pucciniomycotina</taxon>
        <taxon>Pucciniomycetes</taxon>
        <taxon>Pucciniales</taxon>
        <taxon>Pucciniaceae</taxon>
        <taxon>Puccinia</taxon>
    </lineage>
</organism>
<dbReference type="GO" id="GO:0015074">
    <property type="term" value="P:DNA integration"/>
    <property type="evidence" value="ECO:0007669"/>
    <property type="project" value="InterPro"/>
</dbReference>
<keyword evidence="1" id="KW-0815">Transposition</keyword>
<dbReference type="GO" id="GO:0046872">
    <property type="term" value="F:metal ion binding"/>
    <property type="evidence" value="ECO:0007669"/>
    <property type="project" value="UniProtKB-KW"/>
</dbReference>
<dbReference type="InterPro" id="IPR001584">
    <property type="entry name" value="Integrase_cat-core"/>
</dbReference>
<dbReference type="Proteomes" id="UP000235388">
    <property type="component" value="Unassembled WGS sequence"/>
</dbReference>
<dbReference type="Pfam" id="PF25597">
    <property type="entry name" value="SH3_retrovirus"/>
    <property type="match status" value="1"/>
</dbReference>
<dbReference type="GO" id="GO:0003723">
    <property type="term" value="F:RNA binding"/>
    <property type="evidence" value="ECO:0007669"/>
    <property type="project" value="UniProtKB-KW"/>
</dbReference>
<protein>
    <recommendedName>
        <fullName evidence="7">Integrase catalytic domain-containing protein</fullName>
    </recommendedName>
</protein>
<proteinExistence type="predicted"/>
<dbReference type="InterPro" id="IPR036397">
    <property type="entry name" value="RNaseH_sf"/>
</dbReference>
<dbReference type="STRING" id="200324.A0A2N5UWK5"/>
<dbReference type="GO" id="GO:0005634">
    <property type="term" value="C:nucleus"/>
    <property type="evidence" value="ECO:0007669"/>
    <property type="project" value="UniProtKB-ARBA"/>
</dbReference>
<keyword evidence="2" id="KW-0479">Metal-binding</keyword>
<name>A0A2N5UWK5_9BASI</name>
<dbReference type="Pfam" id="PF00665">
    <property type="entry name" value="rve"/>
    <property type="match status" value="1"/>
</dbReference>
<dbReference type="AlphaFoldDB" id="A0A2N5UWK5"/>
<dbReference type="OrthoDB" id="3255262at2759"/>
<dbReference type="InterPro" id="IPR039537">
    <property type="entry name" value="Retrotran_Ty1/copia-like"/>
</dbReference>
<dbReference type="InterPro" id="IPR013103">
    <property type="entry name" value="RVT_2"/>
</dbReference>
<dbReference type="GO" id="GO:0003887">
    <property type="term" value="F:DNA-directed DNA polymerase activity"/>
    <property type="evidence" value="ECO:0007669"/>
    <property type="project" value="UniProtKB-EC"/>
</dbReference>
<evidence type="ECO:0000256" key="1">
    <source>
        <dbReference type="ARBA" id="ARBA00022578"/>
    </source>
</evidence>